<evidence type="ECO:0000256" key="1">
    <source>
        <dbReference type="SAM" id="MobiDB-lite"/>
    </source>
</evidence>
<sequence length="100" mass="10550">MGSLMHRGPTHQPPSPVQDRADLRQEEGAPPQALSVHVGRTHSGGRAGWTVRRGLPCAGALCGLAPKGQDPVEGGASATEPMTEGSRRYEALHEYTTTPL</sequence>
<accession>A0A0A9H3J7</accession>
<feature type="region of interest" description="Disordered" evidence="1">
    <location>
        <begin position="1"/>
        <end position="47"/>
    </location>
</feature>
<reference evidence="2" key="1">
    <citation type="submission" date="2014-09" db="EMBL/GenBank/DDBJ databases">
        <authorList>
            <person name="Magalhaes I.L.F."/>
            <person name="Oliveira U."/>
            <person name="Santos F.R."/>
            <person name="Vidigal T.H.D.A."/>
            <person name="Brescovit A.D."/>
            <person name="Santos A.J."/>
        </authorList>
    </citation>
    <scope>NUCLEOTIDE SEQUENCE</scope>
    <source>
        <tissue evidence="2">Shoot tissue taken approximately 20 cm above the soil surface</tissue>
    </source>
</reference>
<proteinExistence type="predicted"/>
<dbReference type="EMBL" id="GBRH01166116">
    <property type="protein sequence ID" value="JAE31780.1"/>
    <property type="molecule type" value="Transcribed_RNA"/>
</dbReference>
<organism evidence="2">
    <name type="scientific">Arundo donax</name>
    <name type="common">Giant reed</name>
    <name type="synonym">Donax arundinaceus</name>
    <dbReference type="NCBI Taxonomy" id="35708"/>
    <lineage>
        <taxon>Eukaryota</taxon>
        <taxon>Viridiplantae</taxon>
        <taxon>Streptophyta</taxon>
        <taxon>Embryophyta</taxon>
        <taxon>Tracheophyta</taxon>
        <taxon>Spermatophyta</taxon>
        <taxon>Magnoliopsida</taxon>
        <taxon>Liliopsida</taxon>
        <taxon>Poales</taxon>
        <taxon>Poaceae</taxon>
        <taxon>PACMAD clade</taxon>
        <taxon>Arundinoideae</taxon>
        <taxon>Arundineae</taxon>
        <taxon>Arundo</taxon>
    </lineage>
</organism>
<name>A0A0A9H3J7_ARUDO</name>
<evidence type="ECO:0000313" key="2">
    <source>
        <dbReference type="EMBL" id="JAE31780.1"/>
    </source>
</evidence>
<dbReference type="AlphaFoldDB" id="A0A0A9H3J7"/>
<reference evidence="2" key="2">
    <citation type="journal article" date="2015" name="Data Brief">
        <title>Shoot transcriptome of the giant reed, Arundo donax.</title>
        <authorList>
            <person name="Barrero R.A."/>
            <person name="Guerrero F.D."/>
            <person name="Moolhuijzen P."/>
            <person name="Goolsby J.A."/>
            <person name="Tidwell J."/>
            <person name="Bellgard S.E."/>
            <person name="Bellgard M.I."/>
        </authorList>
    </citation>
    <scope>NUCLEOTIDE SEQUENCE</scope>
    <source>
        <tissue evidence="2">Shoot tissue taken approximately 20 cm above the soil surface</tissue>
    </source>
</reference>
<protein>
    <submittedName>
        <fullName evidence="2">Uncharacterized protein</fullName>
    </submittedName>
</protein>
<feature type="region of interest" description="Disordered" evidence="1">
    <location>
        <begin position="65"/>
        <end position="100"/>
    </location>
</feature>